<keyword evidence="8" id="KW-1185">Reference proteome</keyword>
<comment type="similarity">
    <text evidence="5">Belongs to the anthrone oxygenase family.</text>
</comment>
<dbReference type="Pfam" id="PF08592">
    <property type="entry name" value="Anthrone_oxy"/>
    <property type="match status" value="1"/>
</dbReference>
<evidence type="ECO:0000256" key="1">
    <source>
        <dbReference type="ARBA" id="ARBA00004141"/>
    </source>
</evidence>
<evidence type="ECO:0000256" key="2">
    <source>
        <dbReference type="ARBA" id="ARBA00022692"/>
    </source>
</evidence>
<feature type="transmembrane region" description="Helical" evidence="6">
    <location>
        <begin position="94"/>
        <end position="113"/>
    </location>
</feature>
<evidence type="ECO:0000313" key="7">
    <source>
        <dbReference type="EMBL" id="KAJ4368840.1"/>
    </source>
</evidence>
<comment type="caution">
    <text evidence="7">The sequence shown here is derived from an EMBL/GenBank/DDBJ whole genome shotgun (WGS) entry which is preliminary data.</text>
</comment>
<keyword evidence="2 6" id="KW-0812">Transmembrane</keyword>
<protein>
    <recommendedName>
        <fullName evidence="9">DUF1772-domain-containing protein</fullName>
    </recommendedName>
</protein>
<dbReference type="AlphaFoldDB" id="A0A9W8Y609"/>
<sequence>MEKLTPILQAYFVLAIALAAGTNISTTIITLPALLHASPSTLATHWKILFDTGITPVLSLAMSSAVGFATLAYRATYTSSLASTGLVSHAKRNLYIAAAVAAFGLAPYTKLLMWRNISELERRAQLVEKGDNGKGENDTHALVKQWGTLNLYRGFMLLSSAGLWIRACVS</sequence>
<gene>
    <name evidence="7" type="ORF">N0V83_005922</name>
</gene>
<dbReference type="Proteomes" id="UP001140560">
    <property type="component" value="Unassembled WGS sequence"/>
</dbReference>
<comment type="subcellular location">
    <subcellularLocation>
        <location evidence="1">Membrane</location>
        <topology evidence="1">Multi-pass membrane protein</topology>
    </subcellularLocation>
</comment>
<feature type="transmembrane region" description="Helical" evidence="6">
    <location>
        <begin position="54"/>
        <end position="73"/>
    </location>
</feature>
<dbReference type="PANTHER" id="PTHR35042">
    <property type="entry name" value="ANTHRONE OXYGENASE ENCC"/>
    <property type="match status" value="1"/>
</dbReference>
<evidence type="ECO:0000256" key="4">
    <source>
        <dbReference type="ARBA" id="ARBA00023136"/>
    </source>
</evidence>
<evidence type="ECO:0000313" key="8">
    <source>
        <dbReference type="Proteomes" id="UP001140560"/>
    </source>
</evidence>
<keyword evidence="3 6" id="KW-1133">Transmembrane helix</keyword>
<dbReference type="OrthoDB" id="3750842at2759"/>
<reference evidence="7" key="1">
    <citation type="submission" date="2022-10" db="EMBL/GenBank/DDBJ databases">
        <title>Tapping the CABI collections for fungal endophytes: first genome assemblies for Collariella, Neodidymelliopsis, Ascochyta clinopodiicola, Didymella pomorum, Didymosphaeria variabile, Neocosmospora piperis and Neocucurbitaria cava.</title>
        <authorList>
            <person name="Hill R."/>
        </authorList>
    </citation>
    <scope>NUCLEOTIDE SEQUENCE</scope>
    <source>
        <strain evidence="7">IMI 356814</strain>
    </source>
</reference>
<dbReference type="PANTHER" id="PTHR35042:SF1">
    <property type="entry name" value="DUF1772-DOMAIN-CONTAINING PROTEIN"/>
    <property type="match status" value="1"/>
</dbReference>
<proteinExistence type="inferred from homology"/>
<name>A0A9W8Y609_9PLEO</name>
<keyword evidence="4 6" id="KW-0472">Membrane</keyword>
<accession>A0A9W8Y609</accession>
<dbReference type="GO" id="GO:0016020">
    <property type="term" value="C:membrane"/>
    <property type="evidence" value="ECO:0007669"/>
    <property type="project" value="UniProtKB-SubCell"/>
</dbReference>
<evidence type="ECO:0008006" key="9">
    <source>
        <dbReference type="Google" id="ProtNLM"/>
    </source>
</evidence>
<feature type="transmembrane region" description="Helical" evidence="6">
    <location>
        <begin position="12"/>
        <end position="34"/>
    </location>
</feature>
<organism evidence="7 8">
    <name type="scientific">Neocucurbitaria cava</name>
    <dbReference type="NCBI Taxonomy" id="798079"/>
    <lineage>
        <taxon>Eukaryota</taxon>
        <taxon>Fungi</taxon>
        <taxon>Dikarya</taxon>
        <taxon>Ascomycota</taxon>
        <taxon>Pezizomycotina</taxon>
        <taxon>Dothideomycetes</taxon>
        <taxon>Pleosporomycetidae</taxon>
        <taxon>Pleosporales</taxon>
        <taxon>Pleosporineae</taxon>
        <taxon>Cucurbitariaceae</taxon>
        <taxon>Neocucurbitaria</taxon>
    </lineage>
</organism>
<dbReference type="EMBL" id="JAPEUY010000010">
    <property type="protein sequence ID" value="KAJ4368840.1"/>
    <property type="molecule type" value="Genomic_DNA"/>
</dbReference>
<dbReference type="InterPro" id="IPR013901">
    <property type="entry name" value="Anthrone_oxy"/>
</dbReference>
<evidence type="ECO:0000256" key="3">
    <source>
        <dbReference type="ARBA" id="ARBA00022989"/>
    </source>
</evidence>
<evidence type="ECO:0000256" key="5">
    <source>
        <dbReference type="ARBA" id="ARBA00034313"/>
    </source>
</evidence>
<evidence type="ECO:0000256" key="6">
    <source>
        <dbReference type="SAM" id="Phobius"/>
    </source>
</evidence>